<dbReference type="InterPro" id="IPR029044">
    <property type="entry name" value="Nucleotide-diphossugar_trans"/>
</dbReference>
<dbReference type="GO" id="GO:1901135">
    <property type="term" value="P:carbohydrate derivative metabolic process"/>
    <property type="evidence" value="ECO:0007669"/>
    <property type="project" value="UniProtKB-ARBA"/>
</dbReference>
<dbReference type="PANTHER" id="PTHR48261">
    <property type="entry name" value="ACETYLGLUCOSAMINYLTRANSFERASE"/>
    <property type="match status" value="1"/>
</dbReference>
<dbReference type="InterPro" id="IPR015338">
    <property type="entry name" value="GT64_dom"/>
</dbReference>
<evidence type="ECO:0000313" key="8">
    <source>
        <dbReference type="Proteomes" id="UP000324629"/>
    </source>
</evidence>
<gene>
    <name evidence="7" type="ORF">DEA37_0000983</name>
</gene>
<comment type="caution">
    <text evidence="7">The sequence shown here is derived from an EMBL/GenBank/DDBJ whole genome shotgun (WGS) entry which is preliminary data.</text>
</comment>
<keyword evidence="8" id="KW-1185">Reference proteome</keyword>
<dbReference type="GO" id="GO:0016757">
    <property type="term" value="F:glycosyltransferase activity"/>
    <property type="evidence" value="ECO:0007669"/>
    <property type="project" value="UniProtKB-KW"/>
</dbReference>
<dbReference type="GO" id="GO:0005789">
    <property type="term" value="C:endoplasmic reticulum membrane"/>
    <property type="evidence" value="ECO:0007669"/>
    <property type="project" value="UniProtKB-SubCell"/>
</dbReference>
<protein>
    <submittedName>
        <fullName evidence="7">Alpha-1,4-N-acetylglucosaminyltransferase EXTL3</fullName>
    </submittedName>
</protein>
<sequence>MHLDVPKIRDLSDAGQILFQRYLKDRSSQVASLLLSVSQRMHLKQPPAKTVASRVVYESFRETNELPPTRPTCSFTRLDSAGLVDPFWSYCTTPWDPPHSSMYMHSSPVDAEGGLSIDSHTINILPTIPVEKFTVIILTYNRYNSLCQTLKSLIKLPYLHSVLVVWNNPNWSPDGLRWPRLHVPLRLALLSSTRFDYSFLEKLVENNTISSCISYYQVIRATKNSLNNRFLPYDLIDTDAVFTLDDDLTLPQETILMAFR</sequence>
<evidence type="ECO:0000256" key="5">
    <source>
        <dbReference type="ARBA" id="ARBA00023157"/>
    </source>
</evidence>
<dbReference type="SUPFAM" id="SSF53448">
    <property type="entry name" value="Nucleotide-diphospho-sugar transferases"/>
    <property type="match status" value="1"/>
</dbReference>
<dbReference type="Pfam" id="PF09258">
    <property type="entry name" value="Glyco_transf_64"/>
    <property type="match status" value="1"/>
</dbReference>
<evidence type="ECO:0000256" key="3">
    <source>
        <dbReference type="ARBA" id="ARBA00022679"/>
    </source>
</evidence>
<keyword evidence="3 7" id="KW-0808">Transferase</keyword>
<dbReference type="EMBL" id="QNGE01000505">
    <property type="protein sequence ID" value="KAA3680211.1"/>
    <property type="molecule type" value="Genomic_DNA"/>
</dbReference>
<evidence type="ECO:0000256" key="2">
    <source>
        <dbReference type="ARBA" id="ARBA00010271"/>
    </source>
</evidence>
<keyword evidence="5" id="KW-1015">Disulfide bond</keyword>
<dbReference type="AlphaFoldDB" id="A0A5J4NXF9"/>
<dbReference type="CDD" id="cd00761">
    <property type="entry name" value="Glyco_tranf_GTA_type"/>
    <property type="match status" value="1"/>
</dbReference>
<feature type="domain" description="Glycosyl transferase 64" evidence="6">
    <location>
        <begin position="133"/>
        <end position="260"/>
    </location>
</feature>
<reference evidence="7 8" key="1">
    <citation type="journal article" date="2019" name="Gigascience">
        <title>Whole-genome sequence of the oriental lung fluke Paragonimus westermani.</title>
        <authorList>
            <person name="Oey H."/>
            <person name="Zakrzewski M."/>
            <person name="Narain K."/>
            <person name="Devi K.R."/>
            <person name="Agatsuma T."/>
            <person name="Nawaratna S."/>
            <person name="Gobert G.N."/>
            <person name="Jones M.K."/>
            <person name="Ragan M.A."/>
            <person name="McManus D.P."/>
            <person name="Krause L."/>
        </authorList>
    </citation>
    <scope>NUCLEOTIDE SEQUENCE [LARGE SCALE GENOMIC DNA]</scope>
    <source>
        <strain evidence="7 8">IND2009</strain>
    </source>
</reference>
<name>A0A5J4NXF9_9TREM</name>
<keyword evidence="7" id="KW-0328">Glycosyltransferase</keyword>
<proteinExistence type="inferred from homology"/>
<evidence type="ECO:0000256" key="1">
    <source>
        <dbReference type="ARBA" id="ARBA00004648"/>
    </source>
</evidence>
<evidence type="ECO:0000259" key="6">
    <source>
        <dbReference type="Pfam" id="PF09258"/>
    </source>
</evidence>
<comment type="subcellular location">
    <subcellularLocation>
        <location evidence="1">Endoplasmic reticulum membrane</location>
        <topology evidence="1">Single-pass type II membrane protein</topology>
    </subcellularLocation>
</comment>
<evidence type="ECO:0000313" key="7">
    <source>
        <dbReference type="EMBL" id="KAA3680211.1"/>
    </source>
</evidence>
<dbReference type="Proteomes" id="UP000324629">
    <property type="component" value="Unassembled WGS sequence"/>
</dbReference>
<organism evidence="7 8">
    <name type="scientific">Paragonimus westermani</name>
    <dbReference type="NCBI Taxonomy" id="34504"/>
    <lineage>
        <taxon>Eukaryota</taxon>
        <taxon>Metazoa</taxon>
        <taxon>Spiralia</taxon>
        <taxon>Lophotrochozoa</taxon>
        <taxon>Platyhelminthes</taxon>
        <taxon>Trematoda</taxon>
        <taxon>Digenea</taxon>
        <taxon>Plagiorchiida</taxon>
        <taxon>Troglotremata</taxon>
        <taxon>Troglotrematidae</taxon>
        <taxon>Paragonimus</taxon>
    </lineage>
</organism>
<accession>A0A5J4NXF9</accession>
<keyword evidence="4" id="KW-0472">Membrane</keyword>
<dbReference type="PANTHER" id="PTHR48261:SF2">
    <property type="entry name" value="ACETYLGLUCOSAMINYLTRANSFERASE"/>
    <property type="match status" value="1"/>
</dbReference>
<evidence type="ECO:0000256" key="4">
    <source>
        <dbReference type="ARBA" id="ARBA00023136"/>
    </source>
</evidence>
<dbReference type="InterPro" id="IPR004263">
    <property type="entry name" value="Exostosin"/>
</dbReference>
<dbReference type="Gene3D" id="3.90.550.10">
    <property type="entry name" value="Spore Coat Polysaccharide Biosynthesis Protein SpsA, Chain A"/>
    <property type="match status" value="1"/>
</dbReference>
<comment type="similarity">
    <text evidence="2">Belongs to the glycosyltransferase 47 family.</text>
</comment>